<evidence type="ECO:0000256" key="5">
    <source>
        <dbReference type="ARBA" id="ARBA00023136"/>
    </source>
</evidence>
<dbReference type="PANTHER" id="PTHR30561:SF7">
    <property type="entry name" value="GUANIDINIUM EFFLUX SYSTEM SUBUNIT GDNC-RELATED"/>
    <property type="match status" value="1"/>
</dbReference>
<keyword evidence="4 7" id="KW-1133">Transmembrane helix</keyword>
<gene>
    <name evidence="8" type="ORF">K9V48_08370</name>
</gene>
<feature type="transmembrane region" description="Helical" evidence="7">
    <location>
        <begin position="29"/>
        <end position="46"/>
    </location>
</feature>
<evidence type="ECO:0000256" key="6">
    <source>
        <dbReference type="RuleBase" id="RU003942"/>
    </source>
</evidence>
<dbReference type="Pfam" id="PF00893">
    <property type="entry name" value="Multi_Drug_Res"/>
    <property type="match status" value="1"/>
</dbReference>
<dbReference type="Gene3D" id="1.10.3730.20">
    <property type="match status" value="1"/>
</dbReference>
<evidence type="ECO:0000256" key="1">
    <source>
        <dbReference type="ARBA" id="ARBA00004651"/>
    </source>
</evidence>
<keyword evidence="9" id="KW-1185">Reference proteome</keyword>
<sequence>MNKKWLIIYVAALFEVSWVTGLKYADSTLAWSGTVFAIIVSFYLLIKASSILPISTVYAVFTGLGAAGTVLIEILLFSSIFSWAKILLCAVLISGVIGLKLVTGERDMTQGEV</sequence>
<evidence type="ECO:0000313" key="8">
    <source>
        <dbReference type="EMBL" id="MBZ5750260.1"/>
    </source>
</evidence>
<accession>A0ABS7UPN0</accession>
<evidence type="ECO:0000256" key="4">
    <source>
        <dbReference type="ARBA" id="ARBA00022989"/>
    </source>
</evidence>
<dbReference type="InterPro" id="IPR045324">
    <property type="entry name" value="Small_multidrug_res"/>
</dbReference>
<reference evidence="8" key="1">
    <citation type="submission" date="2024-05" db="EMBL/GenBank/DDBJ databases">
        <title>Metabacillus sp. nov., isolated from the rhizosphere soil of tomato plants.</title>
        <authorList>
            <person name="Ma R."/>
        </authorList>
    </citation>
    <scope>NUCLEOTIDE SEQUENCE</scope>
    <source>
        <strain evidence="8">DBTR6</strain>
    </source>
</reference>
<proteinExistence type="inferred from homology"/>
<dbReference type="InterPro" id="IPR000390">
    <property type="entry name" value="Small_drug/metabolite_transptr"/>
</dbReference>
<comment type="subcellular location">
    <subcellularLocation>
        <location evidence="1 6">Cell membrane</location>
        <topology evidence="1 6">Multi-pass membrane protein</topology>
    </subcellularLocation>
</comment>
<name>A0ABS7UPN0_9BACI</name>
<evidence type="ECO:0000256" key="2">
    <source>
        <dbReference type="ARBA" id="ARBA00022475"/>
    </source>
</evidence>
<protein>
    <submittedName>
        <fullName evidence="8">Multidrug efflux SMR transporter</fullName>
    </submittedName>
</protein>
<dbReference type="InterPro" id="IPR037185">
    <property type="entry name" value="EmrE-like"/>
</dbReference>
<feature type="transmembrane region" description="Helical" evidence="7">
    <location>
        <begin position="58"/>
        <end position="77"/>
    </location>
</feature>
<dbReference type="PANTHER" id="PTHR30561">
    <property type="entry name" value="SMR FAMILY PROTON-DEPENDENT DRUG EFFLUX TRANSPORTER SUGE"/>
    <property type="match status" value="1"/>
</dbReference>
<feature type="transmembrane region" description="Helical" evidence="7">
    <location>
        <begin position="83"/>
        <end position="102"/>
    </location>
</feature>
<keyword evidence="3 6" id="KW-0812">Transmembrane</keyword>
<keyword evidence="5 7" id="KW-0472">Membrane</keyword>
<dbReference type="SUPFAM" id="SSF103481">
    <property type="entry name" value="Multidrug resistance efflux transporter EmrE"/>
    <property type="match status" value="1"/>
</dbReference>
<evidence type="ECO:0000256" key="3">
    <source>
        <dbReference type="ARBA" id="ARBA00022692"/>
    </source>
</evidence>
<organism evidence="8 9">
    <name type="scientific">Metabacillus rhizolycopersici</name>
    <dbReference type="NCBI Taxonomy" id="2875709"/>
    <lineage>
        <taxon>Bacteria</taxon>
        <taxon>Bacillati</taxon>
        <taxon>Bacillota</taxon>
        <taxon>Bacilli</taxon>
        <taxon>Bacillales</taxon>
        <taxon>Bacillaceae</taxon>
        <taxon>Metabacillus</taxon>
    </lineage>
</organism>
<comment type="caution">
    <text evidence="8">The sequence shown here is derived from an EMBL/GenBank/DDBJ whole genome shotgun (WGS) entry which is preliminary data.</text>
</comment>
<dbReference type="Proteomes" id="UP001165287">
    <property type="component" value="Unassembled WGS sequence"/>
</dbReference>
<evidence type="ECO:0000256" key="7">
    <source>
        <dbReference type="SAM" id="Phobius"/>
    </source>
</evidence>
<keyword evidence="2" id="KW-1003">Cell membrane</keyword>
<evidence type="ECO:0000313" key="9">
    <source>
        <dbReference type="Proteomes" id="UP001165287"/>
    </source>
</evidence>
<dbReference type="RefSeq" id="WP_224138307.1">
    <property type="nucleotide sequence ID" value="NZ_JAIQUM010000013.1"/>
</dbReference>
<dbReference type="EMBL" id="JAIQUM010000013">
    <property type="protein sequence ID" value="MBZ5750260.1"/>
    <property type="molecule type" value="Genomic_DNA"/>
</dbReference>
<comment type="similarity">
    <text evidence="6">Belongs to the drug/metabolite transporter (DMT) superfamily. Small multidrug resistance (SMR) (TC 2.A.7.1) family.</text>
</comment>